<keyword evidence="6" id="KW-1133">Transmembrane helix</keyword>
<evidence type="ECO:0000256" key="5">
    <source>
        <dbReference type="ARBA" id="ARBA00023315"/>
    </source>
</evidence>
<accession>A0A3D9YPX5</accession>
<dbReference type="SUPFAM" id="SSF69593">
    <property type="entry name" value="Glycerol-3-phosphate (1)-acyltransferase"/>
    <property type="match status" value="1"/>
</dbReference>
<evidence type="ECO:0000256" key="2">
    <source>
        <dbReference type="ARBA" id="ARBA00022516"/>
    </source>
</evidence>
<dbReference type="OrthoDB" id="9806880at2"/>
<feature type="domain" description="Phospholipid/glycerol acyltransferase" evidence="7">
    <location>
        <begin position="86"/>
        <end position="202"/>
    </location>
</feature>
<organism evidence="8 9">
    <name type="scientific">Methylovirgula ligni</name>
    <dbReference type="NCBI Taxonomy" id="569860"/>
    <lineage>
        <taxon>Bacteria</taxon>
        <taxon>Pseudomonadati</taxon>
        <taxon>Pseudomonadota</taxon>
        <taxon>Alphaproteobacteria</taxon>
        <taxon>Hyphomicrobiales</taxon>
        <taxon>Beijerinckiaceae</taxon>
        <taxon>Methylovirgula</taxon>
    </lineage>
</organism>
<dbReference type="Proteomes" id="UP000256900">
    <property type="component" value="Unassembled WGS sequence"/>
</dbReference>
<gene>
    <name evidence="8" type="ORF">DES32_2694</name>
</gene>
<keyword evidence="4" id="KW-0443">Lipid metabolism</keyword>
<proteinExistence type="predicted"/>
<dbReference type="AlphaFoldDB" id="A0A3D9YPX5"/>
<evidence type="ECO:0000259" key="7">
    <source>
        <dbReference type="SMART" id="SM00563"/>
    </source>
</evidence>
<dbReference type="SMART" id="SM00563">
    <property type="entry name" value="PlsC"/>
    <property type="match status" value="1"/>
</dbReference>
<dbReference type="InterPro" id="IPR002123">
    <property type="entry name" value="Plipid/glycerol_acylTrfase"/>
</dbReference>
<dbReference type="Pfam" id="PF01553">
    <property type="entry name" value="Acyltransferase"/>
    <property type="match status" value="1"/>
</dbReference>
<evidence type="ECO:0000313" key="8">
    <source>
        <dbReference type="EMBL" id="REF84584.1"/>
    </source>
</evidence>
<dbReference type="CDD" id="cd07989">
    <property type="entry name" value="LPLAT_AGPAT-like"/>
    <property type="match status" value="1"/>
</dbReference>
<sequence length="265" mass="29221">MFYRISHFVSRGLLMVEVSLRALGLALVIFIAFLVLAPIQWAVLRLNPRFGWILPRLFYATVLRLVKVRVEVSGRIPRDMPGSLAALVVTNHVSWTDIFALGALFPAAFVAKSEVARWPIIRTFARLVNTIFVDRNARASIPVTNAAMLAQIRAGEHVVLFPEATTHAGGPQPFHSSHFAVVEELFKLGPGYAIQPIAIRYSAPHAPWIGDDALLPHVLGLMQGAPITCELIFCEPLPLAEPMPRRAVAQECFARIAAAYSSQRV</sequence>
<keyword evidence="2" id="KW-0444">Lipid biosynthesis</keyword>
<comment type="pathway">
    <text evidence="1">Lipid metabolism.</text>
</comment>
<evidence type="ECO:0000256" key="6">
    <source>
        <dbReference type="SAM" id="Phobius"/>
    </source>
</evidence>
<keyword evidence="6" id="KW-0812">Transmembrane</keyword>
<comment type="caution">
    <text evidence="8">The sequence shown here is derived from an EMBL/GenBank/DDBJ whole genome shotgun (WGS) entry which is preliminary data.</text>
</comment>
<dbReference type="EMBL" id="QUMO01000004">
    <property type="protein sequence ID" value="REF84584.1"/>
    <property type="molecule type" value="Genomic_DNA"/>
</dbReference>
<dbReference type="RefSeq" id="WP_115837218.1">
    <property type="nucleotide sequence ID" value="NZ_QUMO01000004.1"/>
</dbReference>
<feature type="transmembrane region" description="Helical" evidence="6">
    <location>
        <begin position="20"/>
        <end position="43"/>
    </location>
</feature>
<keyword evidence="6" id="KW-0472">Membrane</keyword>
<reference evidence="8 9" key="1">
    <citation type="submission" date="2018-08" db="EMBL/GenBank/DDBJ databases">
        <title>Genomic Encyclopedia of Type Strains, Phase IV (KMG-IV): sequencing the most valuable type-strain genomes for metagenomic binning, comparative biology and taxonomic classification.</title>
        <authorList>
            <person name="Goeker M."/>
        </authorList>
    </citation>
    <scope>NUCLEOTIDE SEQUENCE [LARGE SCALE GENOMIC DNA]</scope>
    <source>
        <strain evidence="8 9">BW863</strain>
    </source>
</reference>
<evidence type="ECO:0000256" key="4">
    <source>
        <dbReference type="ARBA" id="ARBA00023098"/>
    </source>
</evidence>
<dbReference type="GO" id="GO:0006654">
    <property type="term" value="P:phosphatidic acid biosynthetic process"/>
    <property type="evidence" value="ECO:0007669"/>
    <property type="project" value="TreeGrafter"/>
</dbReference>
<dbReference type="PANTHER" id="PTHR10434:SF64">
    <property type="entry name" value="1-ACYL-SN-GLYCEROL-3-PHOSPHATE ACYLTRANSFERASE-RELATED"/>
    <property type="match status" value="1"/>
</dbReference>
<evidence type="ECO:0000256" key="1">
    <source>
        <dbReference type="ARBA" id="ARBA00005189"/>
    </source>
</evidence>
<evidence type="ECO:0000256" key="3">
    <source>
        <dbReference type="ARBA" id="ARBA00022679"/>
    </source>
</evidence>
<name>A0A3D9YPX5_9HYPH</name>
<evidence type="ECO:0000313" key="9">
    <source>
        <dbReference type="Proteomes" id="UP000256900"/>
    </source>
</evidence>
<keyword evidence="9" id="KW-1185">Reference proteome</keyword>
<dbReference type="PANTHER" id="PTHR10434">
    <property type="entry name" value="1-ACYL-SN-GLYCEROL-3-PHOSPHATE ACYLTRANSFERASE"/>
    <property type="match status" value="1"/>
</dbReference>
<keyword evidence="5 8" id="KW-0012">Acyltransferase</keyword>
<protein>
    <submittedName>
        <fullName evidence="8">1-acyl-sn-glycerol-3-phosphate acyltransferase</fullName>
    </submittedName>
</protein>
<keyword evidence="3 8" id="KW-0808">Transferase</keyword>
<dbReference type="GO" id="GO:0003841">
    <property type="term" value="F:1-acylglycerol-3-phosphate O-acyltransferase activity"/>
    <property type="evidence" value="ECO:0007669"/>
    <property type="project" value="TreeGrafter"/>
</dbReference>